<dbReference type="InterPro" id="IPR036271">
    <property type="entry name" value="Tet_transcr_reg_TetR-rel_C_sf"/>
</dbReference>
<dbReference type="SUPFAM" id="SSF46689">
    <property type="entry name" value="Homeodomain-like"/>
    <property type="match status" value="1"/>
</dbReference>
<dbReference type="EMBL" id="SLXQ01000001">
    <property type="protein sequence ID" value="TCP57539.1"/>
    <property type="molecule type" value="Genomic_DNA"/>
</dbReference>
<dbReference type="PRINTS" id="PR00455">
    <property type="entry name" value="HTHTETR"/>
</dbReference>
<dbReference type="RefSeq" id="WP_207894406.1">
    <property type="nucleotide sequence ID" value="NZ_SLXQ01000001.1"/>
</dbReference>
<dbReference type="GO" id="GO:0045892">
    <property type="term" value="P:negative regulation of DNA-templated transcription"/>
    <property type="evidence" value="ECO:0007669"/>
    <property type="project" value="InterPro"/>
</dbReference>
<accession>A0A4R2R6P9</accession>
<evidence type="ECO:0000256" key="4">
    <source>
        <dbReference type="ARBA" id="ARBA00023163"/>
    </source>
</evidence>
<dbReference type="InterPro" id="IPR004111">
    <property type="entry name" value="Repressor_TetR_C"/>
</dbReference>
<dbReference type="InterPro" id="IPR001647">
    <property type="entry name" value="HTH_TetR"/>
</dbReference>
<keyword evidence="4" id="KW-0804">Transcription</keyword>
<dbReference type="Proteomes" id="UP000294911">
    <property type="component" value="Unassembled WGS sequence"/>
</dbReference>
<dbReference type="PROSITE" id="PS01081">
    <property type="entry name" value="HTH_TETR_1"/>
    <property type="match status" value="1"/>
</dbReference>
<evidence type="ECO:0000256" key="5">
    <source>
        <dbReference type="PROSITE-ProRule" id="PRU00335"/>
    </source>
</evidence>
<keyword evidence="2" id="KW-0805">Transcription regulation</keyword>
<keyword evidence="3 5" id="KW-0238">DNA-binding</keyword>
<comment type="caution">
    <text evidence="7">The sequence shown here is derived from an EMBL/GenBank/DDBJ whole genome shotgun (WGS) entry which is preliminary data.</text>
</comment>
<keyword evidence="1" id="KW-0678">Repressor</keyword>
<gene>
    <name evidence="7" type="ORF">EV191_1011496</name>
</gene>
<evidence type="ECO:0000313" key="7">
    <source>
        <dbReference type="EMBL" id="TCP57539.1"/>
    </source>
</evidence>
<dbReference type="InterPro" id="IPR003012">
    <property type="entry name" value="Tet_transcr_reg_TetR"/>
</dbReference>
<evidence type="ECO:0000256" key="1">
    <source>
        <dbReference type="ARBA" id="ARBA00022491"/>
    </source>
</evidence>
<organism evidence="7 8">
    <name type="scientific">Tamaricihabitans halophyticus</name>
    <dbReference type="NCBI Taxonomy" id="1262583"/>
    <lineage>
        <taxon>Bacteria</taxon>
        <taxon>Bacillati</taxon>
        <taxon>Actinomycetota</taxon>
        <taxon>Actinomycetes</taxon>
        <taxon>Pseudonocardiales</taxon>
        <taxon>Pseudonocardiaceae</taxon>
        <taxon>Tamaricihabitans</taxon>
    </lineage>
</organism>
<sequence>MSGGRNAELSREKIAAKALEVLDEVGLDGLSMRRLATELGVQSPALYWHFRDKRQLLDHMADVIVLSAGMGPPRQGESWQDWLARRGRGYRMALLGHRDGARIVSTAHSLSRETIARFDQELAAMVALGFTPALALRTITVVNQYVTGYVLQEQAARPAGSAAKALTPQSDERAPATVIAAIGESGGVLGQDAFEHGLHVIVHGTEILLP</sequence>
<dbReference type="GO" id="GO:0000976">
    <property type="term" value="F:transcription cis-regulatory region binding"/>
    <property type="evidence" value="ECO:0007669"/>
    <property type="project" value="TreeGrafter"/>
</dbReference>
<keyword evidence="8" id="KW-1185">Reference proteome</keyword>
<protein>
    <submittedName>
        <fullName evidence="7">TetR family transcriptional regulator</fullName>
    </submittedName>
</protein>
<dbReference type="AlphaFoldDB" id="A0A4R2R6P9"/>
<feature type="DNA-binding region" description="H-T-H motif" evidence="5">
    <location>
        <begin position="31"/>
        <end position="50"/>
    </location>
</feature>
<dbReference type="InterPro" id="IPR050109">
    <property type="entry name" value="HTH-type_TetR-like_transc_reg"/>
</dbReference>
<evidence type="ECO:0000313" key="8">
    <source>
        <dbReference type="Proteomes" id="UP000294911"/>
    </source>
</evidence>
<dbReference type="Pfam" id="PF00440">
    <property type="entry name" value="TetR_N"/>
    <property type="match status" value="1"/>
</dbReference>
<dbReference type="Pfam" id="PF02909">
    <property type="entry name" value="TetR_C_1"/>
    <property type="match status" value="1"/>
</dbReference>
<dbReference type="Gene3D" id="1.10.10.60">
    <property type="entry name" value="Homeodomain-like"/>
    <property type="match status" value="1"/>
</dbReference>
<dbReference type="PROSITE" id="PS50977">
    <property type="entry name" value="HTH_TETR_2"/>
    <property type="match status" value="1"/>
</dbReference>
<dbReference type="PRINTS" id="PR00400">
    <property type="entry name" value="TETREPRESSOR"/>
</dbReference>
<feature type="domain" description="HTH tetR-type" evidence="6">
    <location>
        <begin position="8"/>
        <end position="68"/>
    </location>
</feature>
<dbReference type="GO" id="GO:0003700">
    <property type="term" value="F:DNA-binding transcription factor activity"/>
    <property type="evidence" value="ECO:0007669"/>
    <property type="project" value="TreeGrafter"/>
</dbReference>
<dbReference type="InterPro" id="IPR009057">
    <property type="entry name" value="Homeodomain-like_sf"/>
</dbReference>
<dbReference type="PANTHER" id="PTHR30055">
    <property type="entry name" value="HTH-TYPE TRANSCRIPTIONAL REGULATOR RUTR"/>
    <property type="match status" value="1"/>
</dbReference>
<dbReference type="GO" id="GO:0046677">
    <property type="term" value="P:response to antibiotic"/>
    <property type="evidence" value="ECO:0007669"/>
    <property type="project" value="InterPro"/>
</dbReference>
<proteinExistence type="predicted"/>
<evidence type="ECO:0000259" key="6">
    <source>
        <dbReference type="PROSITE" id="PS50977"/>
    </source>
</evidence>
<dbReference type="PANTHER" id="PTHR30055:SF151">
    <property type="entry name" value="TRANSCRIPTIONAL REGULATORY PROTEIN"/>
    <property type="match status" value="1"/>
</dbReference>
<dbReference type="InterPro" id="IPR023772">
    <property type="entry name" value="DNA-bd_HTH_TetR-type_CS"/>
</dbReference>
<name>A0A4R2R6P9_9PSEU</name>
<dbReference type="Gene3D" id="1.10.357.10">
    <property type="entry name" value="Tetracycline Repressor, domain 2"/>
    <property type="match status" value="1"/>
</dbReference>
<dbReference type="SUPFAM" id="SSF48498">
    <property type="entry name" value="Tetracyclin repressor-like, C-terminal domain"/>
    <property type="match status" value="1"/>
</dbReference>
<evidence type="ECO:0000256" key="2">
    <source>
        <dbReference type="ARBA" id="ARBA00023015"/>
    </source>
</evidence>
<evidence type="ECO:0000256" key="3">
    <source>
        <dbReference type="ARBA" id="ARBA00023125"/>
    </source>
</evidence>
<reference evidence="7 8" key="1">
    <citation type="submission" date="2019-03" db="EMBL/GenBank/DDBJ databases">
        <title>Genomic Encyclopedia of Type Strains, Phase IV (KMG-IV): sequencing the most valuable type-strain genomes for metagenomic binning, comparative biology and taxonomic classification.</title>
        <authorList>
            <person name="Goeker M."/>
        </authorList>
    </citation>
    <scope>NUCLEOTIDE SEQUENCE [LARGE SCALE GENOMIC DNA]</scope>
    <source>
        <strain evidence="7 8">DSM 45765</strain>
    </source>
</reference>